<dbReference type="AlphaFoldDB" id="A0A4C1SV24"/>
<accession>A0A4C1SV24</accession>
<dbReference type="Proteomes" id="UP000299102">
    <property type="component" value="Unassembled WGS sequence"/>
</dbReference>
<protein>
    <submittedName>
        <fullName evidence="1">Uncharacterized protein</fullName>
    </submittedName>
</protein>
<name>A0A4C1SV24_EUMVA</name>
<keyword evidence="2" id="KW-1185">Reference proteome</keyword>
<sequence length="129" mass="14157">MQQLGIIKRATRLSYSMIVSVASPVRRVAPVPAARRRVTGALSADGFTIRGPCAPRLHNGMIGSQQEFNLDYGTAEHVARDNTRRFALARGGLRPPPAPRSSIVTHPVFSTTTNIGSRYRDSKKFVQLQ</sequence>
<reference evidence="1 2" key="1">
    <citation type="journal article" date="2019" name="Commun. Biol.">
        <title>The bagworm genome reveals a unique fibroin gene that provides high tensile strength.</title>
        <authorList>
            <person name="Kono N."/>
            <person name="Nakamura H."/>
            <person name="Ohtoshi R."/>
            <person name="Tomita M."/>
            <person name="Numata K."/>
            <person name="Arakawa K."/>
        </authorList>
    </citation>
    <scope>NUCLEOTIDE SEQUENCE [LARGE SCALE GENOMIC DNA]</scope>
</reference>
<proteinExistence type="predicted"/>
<organism evidence="1 2">
    <name type="scientific">Eumeta variegata</name>
    <name type="common">Bagworm moth</name>
    <name type="synonym">Eumeta japonica</name>
    <dbReference type="NCBI Taxonomy" id="151549"/>
    <lineage>
        <taxon>Eukaryota</taxon>
        <taxon>Metazoa</taxon>
        <taxon>Ecdysozoa</taxon>
        <taxon>Arthropoda</taxon>
        <taxon>Hexapoda</taxon>
        <taxon>Insecta</taxon>
        <taxon>Pterygota</taxon>
        <taxon>Neoptera</taxon>
        <taxon>Endopterygota</taxon>
        <taxon>Lepidoptera</taxon>
        <taxon>Glossata</taxon>
        <taxon>Ditrysia</taxon>
        <taxon>Tineoidea</taxon>
        <taxon>Psychidae</taxon>
        <taxon>Oiketicinae</taxon>
        <taxon>Eumeta</taxon>
    </lineage>
</organism>
<dbReference type="EMBL" id="BGZK01000020">
    <property type="protein sequence ID" value="GBP06093.1"/>
    <property type="molecule type" value="Genomic_DNA"/>
</dbReference>
<gene>
    <name evidence="1" type="ORF">EVAR_3312_1</name>
</gene>
<evidence type="ECO:0000313" key="1">
    <source>
        <dbReference type="EMBL" id="GBP06093.1"/>
    </source>
</evidence>
<comment type="caution">
    <text evidence="1">The sequence shown here is derived from an EMBL/GenBank/DDBJ whole genome shotgun (WGS) entry which is preliminary data.</text>
</comment>
<evidence type="ECO:0000313" key="2">
    <source>
        <dbReference type="Proteomes" id="UP000299102"/>
    </source>
</evidence>